<evidence type="ECO:0000259" key="8">
    <source>
        <dbReference type="PROSITE" id="PS50942"/>
    </source>
</evidence>
<dbReference type="GO" id="GO:0030276">
    <property type="term" value="F:clathrin binding"/>
    <property type="evidence" value="ECO:0007669"/>
    <property type="project" value="TreeGrafter"/>
</dbReference>
<keyword evidence="6" id="KW-0446">Lipid-binding</keyword>
<dbReference type="PROSITE" id="PS50330">
    <property type="entry name" value="UIM"/>
    <property type="match status" value="1"/>
</dbReference>
<name>A0AA39LH19_9BILA</name>
<protein>
    <recommendedName>
        <fullName evidence="8">ENTH domain-containing protein</fullName>
    </recommendedName>
</protein>
<evidence type="ECO:0000313" key="10">
    <source>
        <dbReference type="Proteomes" id="UP001175271"/>
    </source>
</evidence>
<dbReference type="PANTHER" id="PTHR12276:SF115">
    <property type="entry name" value="FI19443P1"/>
    <property type="match status" value="1"/>
</dbReference>
<feature type="region of interest" description="Disordered" evidence="7">
    <location>
        <begin position="276"/>
        <end position="301"/>
    </location>
</feature>
<dbReference type="InterPro" id="IPR003903">
    <property type="entry name" value="UIM_dom"/>
</dbReference>
<feature type="compositionally biased region" description="Polar residues" evidence="7">
    <location>
        <begin position="418"/>
        <end position="437"/>
    </location>
</feature>
<evidence type="ECO:0000256" key="3">
    <source>
        <dbReference type="ARBA" id="ARBA00022490"/>
    </source>
</evidence>
<feature type="region of interest" description="Disordered" evidence="7">
    <location>
        <begin position="418"/>
        <end position="472"/>
    </location>
</feature>
<keyword evidence="3" id="KW-0963">Cytoplasm</keyword>
<comment type="similarity">
    <text evidence="2">Belongs to the epsin family.</text>
</comment>
<sequence>MSISTIRRQVKNVAYNFSDAQVKVREATSNDPWGPTTALMSEIADLTHNPMSFTEIMSMLWKRLNDHGKNWRHVYKSLVLLDYLIKCGSEKVAQQCRENIYSIETLKDFQHIEDNRDQGMNVREKAKQMVSLLYDEERLKNERARFQLTRKRFIQNGSGISSDGKVRTVRKSETVANLSGSEFEDARPSSAGEEEMQLQIAMALSKEECEKEEEMRKGDAVRLQLALEESRREMNRTTSLDSAPIAGATLSQSAIDDLLSLGVGIPVTEPVVPANSNPWGGPVADPWSPAPNSTSVTSTSPIYPNLTNTSSSLDPWAPAPAAASAPASDSTSLLSSTAATSSATNDPWESLTGSSSTSAVLVPTPVSASSNAEALKQRKTPESFLGENSALVNLDNLMGATTIQPKPASNPFMLGSNTSTTASTNPFAATQRPSPTLNEMRAQRGPDGLPLPLQPQPANNGSASTTNPFISF</sequence>
<feature type="compositionally biased region" description="Polar residues" evidence="7">
    <location>
        <begin position="290"/>
        <end position="301"/>
    </location>
</feature>
<feature type="domain" description="ENTH" evidence="8">
    <location>
        <begin position="12"/>
        <end position="143"/>
    </location>
</feature>
<dbReference type="EMBL" id="JAUCMV010000005">
    <property type="protein sequence ID" value="KAK0396875.1"/>
    <property type="molecule type" value="Genomic_DNA"/>
</dbReference>
<organism evidence="9 10">
    <name type="scientific">Steinernema hermaphroditum</name>
    <dbReference type="NCBI Taxonomy" id="289476"/>
    <lineage>
        <taxon>Eukaryota</taxon>
        <taxon>Metazoa</taxon>
        <taxon>Ecdysozoa</taxon>
        <taxon>Nematoda</taxon>
        <taxon>Chromadorea</taxon>
        <taxon>Rhabditida</taxon>
        <taxon>Tylenchina</taxon>
        <taxon>Panagrolaimomorpha</taxon>
        <taxon>Strongyloidoidea</taxon>
        <taxon>Steinernematidae</taxon>
        <taxon>Steinernema</taxon>
    </lineage>
</organism>
<evidence type="ECO:0000256" key="1">
    <source>
        <dbReference type="ARBA" id="ARBA00004496"/>
    </source>
</evidence>
<feature type="compositionally biased region" description="Polar residues" evidence="7">
    <location>
        <begin position="458"/>
        <end position="472"/>
    </location>
</feature>
<dbReference type="Gene3D" id="1.25.40.90">
    <property type="match status" value="1"/>
</dbReference>
<dbReference type="InterPro" id="IPR013809">
    <property type="entry name" value="ENTH"/>
</dbReference>
<dbReference type="FunFam" id="1.25.40.90:FF:000002">
    <property type="entry name" value="epsin-2 isoform X1"/>
    <property type="match status" value="1"/>
</dbReference>
<evidence type="ECO:0000256" key="6">
    <source>
        <dbReference type="ARBA" id="ARBA00023121"/>
    </source>
</evidence>
<gene>
    <name evidence="9" type="ORF">QR680_001894</name>
</gene>
<keyword evidence="4" id="KW-0597">Phosphoprotein</keyword>
<feature type="region of interest" description="Disordered" evidence="7">
    <location>
        <begin position="336"/>
        <end position="361"/>
    </location>
</feature>
<reference evidence="9" key="1">
    <citation type="submission" date="2023-06" db="EMBL/GenBank/DDBJ databases">
        <title>Genomic analysis of the entomopathogenic nematode Steinernema hermaphroditum.</title>
        <authorList>
            <person name="Schwarz E.M."/>
            <person name="Heppert J.K."/>
            <person name="Baniya A."/>
            <person name="Schwartz H.T."/>
            <person name="Tan C.-H."/>
            <person name="Antoshechkin I."/>
            <person name="Sternberg P.W."/>
            <person name="Goodrich-Blair H."/>
            <person name="Dillman A.R."/>
        </authorList>
    </citation>
    <scope>NUCLEOTIDE SEQUENCE</scope>
    <source>
        <strain evidence="9">PS9179</strain>
        <tissue evidence="9">Whole animal</tissue>
    </source>
</reference>
<evidence type="ECO:0000256" key="5">
    <source>
        <dbReference type="ARBA" id="ARBA00022737"/>
    </source>
</evidence>
<dbReference type="PROSITE" id="PS50942">
    <property type="entry name" value="ENTH"/>
    <property type="match status" value="1"/>
</dbReference>
<dbReference type="Proteomes" id="UP001175271">
    <property type="component" value="Unassembled WGS sequence"/>
</dbReference>
<dbReference type="GO" id="GO:0006897">
    <property type="term" value="P:endocytosis"/>
    <property type="evidence" value="ECO:0007669"/>
    <property type="project" value="TreeGrafter"/>
</dbReference>
<evidence type="ECO:0000256" key="7">
    <source>
        <dbReference type="SAM" id="MobiDB-lite"/>
    </source>
</evidence>
<accession>A0AA39LH19</accession>
<dbReference type="SUPFAM" id="SSF48464">
    <property type="entry name" value="ENTH/VHS domain"/>
    <property type="match status" value="1"/>
</dbReference>
<proteinExistence type="inferred from homology"/>
<dbReference type="AlphaFoldDB" id="A0AA39LH19"/>
<keyword evidence="5" id="KW-0677">Repeat</keyword>
<dbReference type="Pfam" id="PF01417">
    <property type="entry name" value="ENTH"/>
    <property type="match status" value="1"/>
</dbReference>
<dbReference type="SMART" id="SM00726">
    <property type="entry name" value="UIM"/>
    <property type="match status" value="2"/>
</dbReference>
<dbReference type="CDD" id="cd16990">
    <property type="entry name" value="ENTH_Epsin"/>
    <property type="match status" value="1"/>
</dbReference>
<evidence type="ECO:0000256" key="4">
    <source>
        <dbReference type="ARBA" id="ARBA00022553"/>
    </source>
</evidence>
<evidence type="ECO:0000256" key="2">
    <source>
        <dbReference type="ARBA" id="ARBA00010130"/>
    </source>
</evidence>
<feature type="compositionally biased region" description="Polar residues" evidence="7">
    <location>
        <begin position="345"/>
        <end position="359"/>
    </location>
</feature>
<dbReference type="GO" id="GO:0005886">
    <property type="term" value="C:plasma membrane"/>
    <property type="evidence" value="ECO:0007669"/>
    <property type="project" value="TreeGrafter"/>
</dbReference>
<dbReference type="InterPro" id="IPR008942">
    <property type="entry name" value="ENTH_VHS"/>
</dbReference>
<evidence type="ECO:0000313" key="9">
    <source>
        <dbReference type="EMBL" id="KAK0396875.1"/>
    </source>
</evidence>
<dbReference type="GO" id="GO:0005768">
    <property type="term" value="C:endosome"/>
    <property type="evidence" value="ECO:0007669"/>
    <property type="project" value="TreeGrafter"/>
</dbReference>
<dbReference type="PANTHER" id="PTHR12276">
    <property type="entry name" value="EPSIN/ENT-RELATED"/>
    <property type="match status" value="1"/>
</dbReference>
<comment type="caution">
    <text evidence="9">The sequence shown here is derived from an EMBL/GenBank/DDBJ whole genome shotgun (WGS) entry which is preliminary data.</text>
</comment>
<keyword evidence="10" id="KW-1185">Reference proteome</keyword>
<comment type="subcellular location">
    <subcellularLocation>
        <location evidence="1">Cytoplasm</location>
    </subcellularLocation>
</comment>
<dbReference type="SMART" id="SM00273">
    <property type="entry name" value="ENTH"/>
    <property type="match status" value="1"/>
</dbReference>
<dbReference type="GO" id="GO:0030125">
    <property type="term" value="C:clathrin vesicle coat"/>
    <property type="evidence" value="ECO:0007669"/>
    <property type="project" value="TreeGrafter"/>
</dbReference>
<dbReference type="GO" id="GO:0005543">
    <property type="term" value="F:phospholipid binding"/>
    <property type="evidence" value="ECO:0007669"/>
    <property type="project" value="TreeGrafter"/>
</dbReference>